<dbReference type="InterPro" id="IPR007527">
    <property type="entry name" value="Znf_SWIM"/>
</dbReference>
<dbReference type="SUPFAM" id="SSF57850">
    <property type="entry name" value="RING/U-box"/>
    <property type="match status" value="1"/>
</dbReference>
<keyword evidence="6" id="KW-1185">Reference proteome</keyword>
<dbReference type="InterPro" id="IPR013083">
    <property type="entry name" value="Znf_RING/FYVE/PHD"/>
</dbReference>
<keyword evidence="1" id="KW-0862">Zinc</keyword>
<keyword evidence="1" id="KW-0863">Zinc-finger</keyword>
<dbReference type="AlphaFoldDB" id="A0A1L7X3M1"/>
<reference evidence="5 6" key="1">
    <citation type="submission" date="2016-03" db="EMBL/GenBank/DDBJ databases">
        <authorList>
            <person name="Ploux O."/>
        </authorList>
    </citation>
    <scope>NUCLEOTIDE SEQUENCE [LARGE SCALE GENOMIC DNA]</scope>
    <source>
        <strain evidence="5 6">UAMH 11012</strain>
    </source>
</reference>
<dbReference type="PANTHER" id="PTHR21540:SF0">
    <property type="entry name" value="PHD FAMILY PROTEIN"/>
    <property type="match status" value="1"/>
</dbReference>
<evidence type="ECO:0000313" key="6">
    <source>
        <dbReference type="Proteomes" id="UP000184330"/>
    </source>
</evidence>
<gene>
    <name evidence="5" type="ORF">PAC_09514</name>
</gene>
<dbReference type="EMBL" id="FJOG01000014">
    <property type="protein sequence ID" value="CZR59620.1"/>
    <property type="molecule type" value="Genomic_DNA"/>
</dbReference>
<sequence length="316" mass="34896">MAQVLGIKKVKSATPVSFQLTKKRKVQQVYEDDDEGGYDEEADGAGQDELAGIGPSKPKRARKKKGEEPEEKRLKRFRVKPPVSYLERLSRAKQQRMFLIDRNRTASIDATYEEEVFDIAGTTGNVYQVTVSKVPSCTCPDANKGNQCKHIIYVLVNVLKAREDLAYQLALLSTELAEIFTNAPVTPQSSGDAAAATLTTDTGGSRKPIGGDCPICVMEFEEGEDIVWCKAACGNNVHRHCFEQWQRSKPGPVKCVYCRSAWKGDEKNVKAISKSGAVGHEGYVNVGGELGLSGERDMSSYHPCWVARQQGYGKYY</sequence>
<feature type="region of interest" description="Disordered" evidence="2">
    <location>
        <begin position="29"/>
        <end position="73"/>
    </location>
</feature>
<dbReference type="GO" id="GO:0061630">
    <property type="term" value="F:ubiquitin protein ligase activity"/>
    <property type="evidence" value="ECO:0007669"/>
    <property type="project" value="InterPro"/>
</dbReference>
<dbReference type="STRING" id="576137.A0A1L7X3M1"/>
<dbReference type="Proteomes" id="UP000184330">
    <property type="component" value="Unassembled WGS sequence"/>
</dbReference>
<evidence type="ECO:0000259" key="4">
    <source>
        <dbReference type="PROSITE" id="PS50966"/>
    </source>
</evidence>
<keyword evidence="1" id="KW-0479">Metal-binding</keyword>
<dbReference type="OrthoDB" id="2122982at2759"/>
<feature type="domain" description="RING-type" evidence="3">
    <location>
        <begin position="213"/>
        <end position="259"/>
    </location>
</feature>
<proteinExistence type="predicted"/>
<dbReference type="PANTHER" id="PTHR21540">
    <property type="entry name" value="RING FINGER AND SWIM DOMAIN-CONTAINING PROTEIN 2"/>
    <property type="match status" value="1"/>
</dbReference>
<evidence type="ECO:0000259" key="3">
    <source>
        <dbReference type="PROSITE" id="PS50089"/>
    </source>
</evidence>
<evidence type="ECO:0000313" key="5">
    <source>
        <dbReference type="EMBL" id="CZR59620.1"/>
    </source>
</evidence>
<protein>
    <submittedName>
        <fullName evidence="5">Uncharacterized protein</fullName>
    </submittedName>
</protein>
<accession>A0A1L7X3M1</accession>
<dbReference type="Pfam" id="PF04434">
    <property type="entry name" value="SWIM"/>
    <property type="match status" value="1"/>
</dbReference>
<evidence type="ECO:0000256" key="2">
    <source>
        <dbReference type="SAM" id="MobiDB-lite"/>
    </source>
</evidence>
<feature type="compositionally biased region" description="Acidic residues" evidence="2">
    <location>
        <begin position="30"/>
        <end position="43"/>
    </location>
</feature>
<dbReference type="GO" id="GO:0008270">
    <property type="term" value="F:zinc ion binding"/>
    <property type="evidence" value="ECO:0007669"/>
    <property type="project" value="UniProtKB-KW"/>
</dbReference>
<dbReference type="InterPro" id="IPR039903">
    <property type="entry name" value="Zswim2"/>
</dbReference>
<dbReference type="PROSITE" id="PS50089">
    <property type="entry name" value="ZF_RING_2"/>
    <property type="match status" value="1"/>
</dbReference>
<evidence type="ECO:0000256" key="1">
    <source>
        <dbReference type="PROSITE-ProRule" id="PRU00175"/>
    </source>
</evidence>
<feature type="domain" description="SWIM-type" evidence="4">
    <location>
        <begin position="127"/>
        <end position="159"/>
    </location>
</feature>
<dbReference type="CDD" id="cd16494">
    <property type="entry name" value="RING-CH-C4HC3_ZSWM2"/>
    <property type="match status" value="1"/>
</dbReference>
<dbReference type="InterPro" id="IPR001841">
    <property type="entry name" value="Znf_RING"/>
</dbReference>
<organism evidence="5 6">
    <name type="scientific">Phialocephala subalpina</name>
    <dbReference type="NCBI Taxonomy" id="576137"/>
    <lineage>
        <taxon>Eukaryota</taxon>
        <taxon>Fungi</taxon>
        <taxon>Dikarya</taxon>
        <taxon>Ascomycota</taxon>
        <taxon>Pezizomycotina</taxon>
        <taxon>Leotiomycetes</taxon>
        <taxon>Helotiales</taxon>
        <taxon>Mollisiaceae</taxon>
        <taxon>Phialocephala</taxon>
        <taxon>Phialocephala fortinii species complex</taxon>
    </lineage>
</organism>
<dbReference type="PROSITE" id="PS50966">
    <property type="entry name" value="ZF_SWIM"/>
    <property type="match status" value="1"/>
</dbReference>
<dbReference type="Pfam" id="PF13639">
    <property type="entry name" value="zf-RING_2"/>
    <property type="match status" value="1"/>
</dbReference>
<dbReference type="Gene3D" id="3.30.40.10">
    <property type="entry name" value="Zinc/RING finger domain, C3HC4 (zinc finger)"/>
    <property type="match status" value="1"/>
</dbReference>
<name>A0A1L7X3M1_9HELO</name>